<dbReference type="GO" id="GO:0005524">
    <property type="term" value="F:ATP binding"/>
    <property type="evidence" value="ECO:0007669"/>
    <property type="project" value="UniProtKB-KW"/>
</dbReference>
<dbReference type="GO" id="GO:0015444">
    <property type="term" value="F:P-type magnesium transporter activity"/>
    <property type="evidence" value="ECO:0007669"/>
    <property type="project" value="UniProtKB-EC"/>
</dbReference>
<evidence type="ECO:0000256" key="13">
    <source>
        <dbReference type="ARBA" id="ARBA00022967"/>
    </source>
</evidence>
<evidence type="ECO:0000256" key="2">
    <source>
        <dbReference type="ARBA" id="ARBA00004429"/>
    </source>
</evidence>
<dbReference type="InterPro" id="IPR008250">
    <property type="entry name" value="ATPase_P-typ_transduc_dom_A_sf"/>
</dbReference>
<keyword evidence="12" id="KW-0460">Magnesium</keyword>
<feature type="transmembrane region" description="Helical" evidence="18">
    <location>
        <begin position="239"/>
        <end position="263"/>
    </location>
</feature>
<reference evidence="20 21" key="1">
    <citation type="journal article" date="2016" name="Nat. Commun.">
        <title>Thousands of microbial genomes shed light on interconnected biogeochemical processes in an aquifer system.</title>
        <authorList>
            <person name="Anantharaman K."/>
            <person name="Brown C.T."/>
            <person name="Hug L.A."/>
            <person name="Sharon I."/>
            <person name="Castelle C.J."/>
            <person name="Probst A.J."/>
            <person name="Thomas B.C."/>
            <person name="Singh A."/>
            <person name="Wilkins M.J."/>
            <person name="Karaoz U."/>
            <person name="Brodie E.L."/>
            <person name="Williams K.H."/>
            <person name="Hubbard S.S."/>
            <person name="Banfield J.F."/>
        </authorList>
    </citation>
    <scope>NUCLEOTIDE SEQUENCE [LARGE SCALE GENOMIC DNA]</scope>
</reference>
<evidence type="ECO:0000313" key="20">
    <source>
        <dbReference type="EMBL" id="OHA82279.1"/>
    </source>
</evidence>
<feature type="transmembrane region" description="Helical" evidence="18">
    <location>
        <begin position="773"/>
        <end position="796"/>
    </location>
</feature>
<dbReference type="NCBIfam" id="TIGR01494">
    <property type="entry name" value="ATPase_P-type"/>
    <property type="match status" value="2"/>
</dbReference>
<dbReference type="SFLD" id="SFLDF00027">
    <property type="entry name" value="p-type_atpase"/>
    <property type="match status" value="1"/>
</dbReference>
<dbReference type="GO" id="GO:0016887">
    <property type="term" value="F:ATP hydrolysis activity"/>
    <property type="evidence" value="ECO:0007669"/>
    <property type="project" value="InterPro"/>
</dbReference>
<dbReference type="InterPro" id="IPR059000">
    <property type="entry name" value="ATPase_P-type_domA"/>
</dbReference>
<proteinExistence type="inferred from homology"/>
<keyword evidence="13" id="KW-1278">Translocase</keyword>
<evidence type="ECO:0000256" key="12">
    <source>
        <dbReference type="ARBA" id="ARBA00022842"/>
    </source>
</evidence>
<evidence type="ECO:0000256" key="17">
    <source>
        <dbReference type="ARBA" id="ARBA00047295"/>
    </source>
</evidence>
<sequence length="811" mass="88969">MSHGLTAQEAAARFASHGPNELSAKKRLTGIVEFFVRFKNPLIIILLFAAGIEFFVGEIVSAVLIIVMVVLSIVIDFTNTYRSERAAEALRDRVKITATVVRDGVSSELPLREIVPGDVVLLTPGDIIPADGKLTDGRDFFVNESALTGESFPAEKQQGGEVFMGSSVVSGSGEMVVELTGRDTKFGKVAISLTGADGPTEFERSIKDFSYLIMKIIFVLVIFVFFVNAFSRPNILESFLFAAALAVGLTPELLPMIIAINLAKGSIVMAKHGVIVKRPASIQNFGSMDVFCTDKTGTLTEDKIILVKSVDGAGMASETVFQYAYISSMYHSGFVNPLDTAIKDHKQLDISAYKKIDEIPFDFVRRRDSVVVEKGGVRTLVSKGAPEEVMAIATTYGDEGTLLTDEVRSRAHVIYEQLSADGFRVLGIATKRITDIRDVYTKEYEEKLTFLGFMAFLDPPKESVQETLRQLHEYGVAVKIITGDNEFVTKNIAQAIKLPVEGVITGHELESLSDAALAARAESTTIFARITPDQKMRIITALRKNGHVVGYLGDGINDAPALKAADVGISVNNAVDVAKESADIILLNKSLKDLVNGIIEGRVIFGNTLKYFMMSLSSNFGNMFSMAGASLFLPFLPMLPVQVLFNNLLYDSSQLTIPTDRVEAEDIKRPRTLRMDFLKRFMLVFGPVSSLFDLLTFFIFLYVFHLTGASFQTGWFLESIATQAFVVYIIRTRRFSFSASRPSRALVASTTAAVIVALVVAESALGKFFGFQPLSIPLLGAITVIVLAYLFTVEIAKRWFYRAMARRVAHA</sequence>
<dbReference type="PROSITE" id="PS00154">
    <property type="entry name" value="ATPASE_E1_E2"/>
    <property type="match status" value="1"/>
</dbReference>
<evidence type="ECO:0000259" key="19">
    <source>
        <dbReference type="SMART" id="SM00831"/>
    </source>
</evidence>
<evidence type="ECO:0000256" key="10">
    <source>
        <dbReference type="ARBA" id="ARBA00022741"/>
    </source>
</evidence>
<keyword evidence="10" id="KW-0547">Nucleotide-binding</keyword>
<dbReference type="Gene3D" id="3.40.1110.10">
    <property type="entry name" value="Calcium-transporting ATPase, cytoplasmic domain N"/>
    <property type="match status" value="1"/>
</dbReference>
<dbReference type="PANTHER" id="PTHR42861">
    <property type="entry name" value="CALCIUM-TRANSPORTING ATPASE"/>
    <property type="match status" value="1"/>
</dbReference>
<dbReference type="InterPro" id="IPR018303">
    <property type="entry name" value="ATPase_P-typ_P_site"/>
</dbReference>
<dbReference type="SUPFAM" id="SSF81653">
    <property type="entry name" value="Calcium ATPase, transduction domain A"/>
    <property type="match status" value="1"/>
</dbReference>
<dbReference type="Gene3D" id="1.20.1110.10">
    <property type="entry name" value="Calcium-transporting ATPase, transmembrane domain"/>
    <property type="match status" value="1"/>
</dbReference>
<dbReference type="Proteomes" id="UP000176997">
    <property type="component" value="Unassembled WGS sequence"/>
</dbReference>
<comment type="caution">
    <text evidence="20">The sequence shown here is derived from an EMBL/GenBank/DDBJ whole genome shotgun (WGS) entry which is preliminary data.</text>
</comment>
<keyword evidence="11" id="KW-0067">ATP-binding</keyword>
<dbReference type="SFLD" id="SFLDG00002">
    <property type="entry name" value="C1.7:_P-type_atpase_like"/>
    <property type="match status" value="1"/>
</dbReference>
<dbReference type="AlphaFoldDB" id="A0A1G2SC84"/>
<evidence type="ECO:0000256" key="9">
    <source>
        <dbReference type="ARBA" id="ARBA00022692"/>
    </source>
</evidence>
<dbReference type="PRINTS" id="PR01836">
    <property type="entry name" value="MGATPASE"/>
</dbReference>
<feature type="transmembrane region" description="Helical" evidence="18">
    <location>
        <begin position="710"/>
        <end position="730"/>
    </location>
</feature>
<dbReference type="NCBIfam" id="TIGR01524">
    <property type="entry name" value="ATPase-IIIB_Mg"/>
    <property type="match status" value="1"/>
</dbReference>
<evidence type="ECO:0000256" key="18">
    <source>
        <dbReference type="SAM" id="Phobius"/>
    </source>
</evidence>
<evidence type="ECO:0000256" key="1">
    <source>
        <dbReference type="ARBA" id="ARBA00003954"/>
    </source>
</evidence>
<keyword evidence="9 18" id="KW-0812">Transmembrane</keyword>
<feature type="domain" description="Cation-transporting P-type ATPase N-terminal" evidence="19">
    <location>
        <begin position="3"/>
        <end position="58"/>
    </location>
</feature>
<evidence type="ECO:0000256" key="8">
    <source>
        <dbReference type="ARBA" id="ARBA00022553"/>
    </source>
</evidence>
<feature type="transmembrane region" description="Helical" evidence="18">
    <location>
        <begin position="209"/>
        <end position="227"/>
    </location>
</feature>
<dbReference type="SFLD" id="SFLDS00003">
    <property type="entry name" value="Haloacid_Dehalogenase"/>
    <property type="match status" value="1"/>
</dbReference>
<keyword evidence="14 18" id="KW-1133">Transmembrane helix</keyword>
<evidence type="ECO:0000256" key="6">
    <source>
        <dbReference type="ARBA" id="ARBA00022475"/>
    </source>
</evidence>
<comment type="catalytic activity">
    <reaction evidence="17">
        <text>Mg(2+)(out) + ATP + H2O = Mg(2+)(in) + ADP + phosphate + H(+)</text>
        <dbReference type="Rhea" id="RHEA:10260"/>
        <dbReference type="ChEBI" id="CHEBI:15377"/>
        <dbReference type="ChEBI" id="CHEBI:15378"/>
        <dbReference type="ChEBI" id="CHEBI:18420"/>
        <dbReference type="ChEBI" id="CHEBI:30616"/>
        <dbReference type="ChEBI" id="CHEBI:43474"/>
        <dbReference type="ChEBI" id="CHEBI:456216"/>
        <dbReference type="EC" id="7.2.2.14"/>
    </reaction>
</comment>
<dbReference type="InterPro" id="IPR044492">
    <property type="entry name" value="P_typ_ATPase_HD_dom"/>
</dbReference>
<keyword evidence="15 18" id="KW-0472">Membrane</keyword>
<dbReference type="Pfam" id="PF00689">
    <property type="entry name" value="Cation_ATPase_C"/>
    <property type="match status" value="1"/>
</dbReference>
<accession>A0A1G2SC84</accession>
<evidence type="ECO:0000256" key="7">
    <source>
        <dbReference type="ARBA" id="ARBA00022519"/>
    </source>
</evidence>
<evidence type="ECO:0000256" key="16">
    <source>
        <dbReference type="ARBA" id="ARBA00029806"/>
    </source>
</evidence>
<evidence type="ECO:0000313" key="21">
    <source>
        <dbReference type="Proteomes" id="UP000176997"/>
    </source>
</evidence>
<keyword evidence="8" id="KW-0597">Phosphoprotein</keyword>
<dbReference type="SUPFAM" id="SSF81665">
    <property type="entry name" value="Calcium ATPase, transmembrane domain M"/>
    <property type="match status" value="1"/>
</dbReference>
<comment type="function">
    <text evidence="1">Mediates magnesium influx to the cytosol.</text>
</comment>
<dbReference type="InterPro" id="IPR023298">
    <property type="entry name" value="ATPase_P-typ_TM_dom_sf"/>
</dbReference>
<comment type="similarity">
    <text evidence="3">Belongs to the cation transport ATPase (P-type) (TC 3.A.3) family. Type IIIB subfamily.</text>
</comment>
<organism evidence="20 21">
    <name type="scientific">Candidatus Yonathbacteria bacterium RIFCSPHIGHO2_01_FULL_51_10</name>
    <dbReference type="NCBI Taxonomy" id="1802723"/>
    <lineage>
        <taxon>Bacteria</taxon>
        <taxon>Candidatus Yonathiibacteriota</taxon>
    </lineage>
</organism>
<comment type="subcellular location">
    <subcellularLocation>
        <location evidence="2">Cell inner membrane</location>
        <topology evidence="2">Multi-pass membrane protein</topology>
    </subcellularLocation>
</comment>
<dbReference type="InterPro" id="IPR036412">
    <property type="entry name" value="HAD-like_sf"/>
</dbReference>
<dbReference type="STRING" id="1802723.A2675_00525"/>
<dbReference type="InterPro" id="IPR006415">
    <property type="entry name" value="P-type_ATPase_IIIB"/>
</dbReference>
<evidence type="ECO:0000256" key="15">
    <source>
        <dbReference type="ARBA" id="ARBA00023136"/>
    </source>
</evidence>
<dbReference type="Pfam" id="PF00122">
    <property type="entry name" value="E1-E2_ATPase"/>
    <property type="match status" value="1"/>
</dbReference>
<dbReference type="SMART" id="SM00831">
    <property type="entry name" value="Cation_ATPase_N"/>
    <property type="match status" value="1"/>
</dbReference>
<dbReference type="InterPro" id="IPR023299">
    <property type="entry name" value="ATPase_P-typ_cyto_dom_N"/>
</dbReference>
<evidence type="ECO:0000256" key="4">
    <source>
        <dbReference type="ARBA" id="ARBA00012786"/>
    </source>
</evidence>
<dbReference type="InterPro" id="IPR004014">
    <property type="entry name" value="ATPase_P-typ_cation-transptr_N"/>
</dbReference>
<name>A0A1G2SC84_9BACT</name>
<evidence type="ECO:0000256" key="3">
    <source>
        <dbReference type="ARBA" id="ARBA00008746"/>
    </source>
</evidence>
<keyword evidence="6" id="KW-1003">Cell membrane</keyword>
<dbReference type="Gene3D" id="3.40.50.1000">
    <property type="entry name" value="HAD superfamily/HAD-like"/>
    <property type="match status" value="1"/>
</dbReference>
<dbReference type="InterPro" id="IPR023214">
    <property type="entry name" value="HAD_sf"/>
</dbReference>
<dbReference type="Gene3D" id="2.70.150.10">
    <property type="entry name" value="Calcium-transporting ATPase, cytoplasmic transduction domain A"/>
    <property type="match status" value="1"/>
</dbReference>
<evidence type="ECO:0000256" key="14">
    <source>
        <dbReference type="ARBA" id="ARBA00022989"/>
    </source>
</evidence>
<dbReference type="InterPro" id="IPR001757">
    <property type="entry name" value="P_typ_ATPase"/>
</dbReference>
<dbReference type="EC" id="7.2.2.14" evidence="4"/>
<dbReference type="SUPFAM" id="SSF56784">
    <property type="entry name" value="HAD-like"/>
    <property type="match status" value="1"/>
</dbReference>
<feature type="transmembrane region" description="Helical" evidence="18">
    <location>
        <begin position="42"/>
        <end position="75"/>
    </location>
</feature>
<dbReference type="GO" id="GO:0005886">
    <property type="term" value="C:plasma membrane"/>
    <property type="evidence" value="ECO:0007669"/>
    <property type="project" value="UniProtKB-SubCell"/>
</dbReference>
<dbReference type="Pfam" id="PF00690">
    <property type="entry name" value="Cation_ATPase_N"/>
    <property type="match status" value="1"/>
</dbReference>
<dbReference type="EMBL" id="MHUS01000002">
    <property type="protein sequence ID" value="OHA82279.1"/>
    <property type="molecule type" value="Genomic_DNA"/>
</dbReference>
<feature type="transmembrane region" description="Helical" evidence="18">
    <location>
        <begin position="681"/>
        <end position="704"/>
    </location>
</feature>
<dbReference type="Pfam" id="PF13246">
    <property type="entry name" value="Cation_ATPase"/>
    <property type="match status" value="1"/>
</dbReference>
<keyword evidence="7" id="KW-0997">Cell inner membrane</keyword>
<gene>
    <name evidence="20" type="ORF">A2675_00525</name>
</gene>
<evidence type="ECO:0000256" key="11">
    <source>
        <dbReference type="ARBA" id="ARBA00022840"/>
    </source>
</evidence>
<evidence type="ECO:0000256" key="5">
    <source>
        <dbReference type="ARBA" id="ARBA00013555"/>
    </source>
</evidence>
<protein>
    <recommendedName>
        <fullName evidence="5">Magnesium-transporting ATPase, P-type 1</fullName>
        <ecNumber evidence="4">7.2.2.14</ecNumber>
    </recommendedName>
    <alternativeName>
        <fullName evidence="16">Mg(2+) transport ATPase, P-type 1</fullName>
    </alternativeName>
</protein>
<feature type="transmembrane region" description="Helical" evidence="18">
    <location>
        <begin position="742"/>
        <end position="761"/>
    </location>
</feature>
<dbReference type="InterPro" id="IPR006068">
    <property type="entry name" value="ATPase_P-typ_cation-transptr_C"/>
</dbReference>